<reference evidence="1 2" key="1">
    <citation type="submission" date="2018-04" db="EMBL/GenBank/DDBJ databases">
        <authorList>
            <person name="Huttner S."/>
            <person name="Dainat J."/>
        </authorList>
    </citation>
    <scope>NUCLEOTIDE SEQUENCE [LARGE SCALE GENOMIC DNA]</scope>
</reference>
<proteinExistence type="predicted"/>
<protein>
    <submittedName>
        <fullName evidence="1">F31dbbb6-31fd-472f-a049-1f230bda1299</fullName>
    </submittedName>
</protein>
<dbReference type="Proteomes" id="UP000289323">
    <property type="component" value="Unassembled WGS sequence"/>
</dbReference>
<sequence length="10" mass="1160">MPIDRLELSS</sequence>
<accession>A0A3S4ASM1</accession>
<gene>
    <name evidence="1" type="ORF">TT172_LOCUS7373</name>
</gene>
<name>A0A3S4ASM1_9PEZI</name>
<evidence type="ECO:0000313" key="2">
    <source>
        <dbReference type="Proteomes" id="UP000289323"/>
    </source>
</evidence>
<organism evidence="1 2">
    <name type="scientific">Thermothielavioides terrestris</name>
    <dbReference type="NCBI Taxonomy" id="2587410"/>
    <lineage>
        <taxon>Eukaryota</taxon>
        <taxon>Fungi</taxon>
        <taxon>Dikarya</taxon>
        <taxon>Ascomycota</taxon>
        <taxon>Pezizomycotina</taxon>
        <taxon>Sordariomycetes</taxon>
        <taxon>Sordariomycetidae</taxon>
        <taxon>Sordariales</taxon>
        <taxon>Chaetomiaceae</taxon>
        <taxon>Thermothielavioides</taxon>
    </lineage>
</organism>
<dbReference type="EMBL" id="OUUZ01000014">
    <property type="protein sequence ID" value="SPQ24954.1"/>
    <property type="molecule type" value="Genomic_DNA"/>
</dbReference>
<evidence type="ECO:0000313" key="1">
    <source>
        <dbReference type="EMBL" id="SPQ24954.1"/>
    </source>
</evidence>